<evidence type="ECO:0000313" key="2">
    <source>
        <dbReference type="EMBL" id="EFG09090.1"/>
    </source>
</evidence>
<keyword evidence="3" id="KW-1185">Reference proteome</keyword>
<dbReference type="EMBL" id="CM000913">
    <property type="protein sequence ID" value="EFG09090.1"/>
    <property type="molecule type" value="Genomic_DNA"/>
</dbReference>
<gene>
    <name evidence="2" type="ORF">SCLAV_4016</name>
</gene>
<protein>
    <submittedName>
        <fullName evidence="2">Uncharacterized protein</fullName>
    </submittedName>
</protein>
<proteinExistence type="predicted"/>
<evidence type="ECO:0000256" key="1">
    <source>
        <dbReference type="SAM" id="MobiDB-lite"/>
    </source>
</evidence>
<sequence>MHAGTARDSVAPPPRRLVSPLRGTGRRRWGPRWIEVDRAVPAALPYGTISGRTEPSLHPGSGVPHGPRPRELPGRRPSGAFLSDGNAHHGRAPPFHCFLPVSPAFCLSVANAVTASSRCRPLCGRSPRGAAR</sequence>
<dbReference type="AlphaFoldDB" id="B5GQ45"/>
<name>B5GQ45_STRCL</name>
<reference evidence="2 3" key="1">
    <citation type="journal article" date="2010" name="Genome Biol. Evol.">
        <title>The sequence of a 1.8-mb bacterial linear plasmid reveals a rich evolutionary reservoir of secondary metabolic pathways.</title>
        <authorList>
            <person name="Medema M.H."/>
            <person name="Trefzer A."/>
            <person name="Kovalchuk A."/>
            <person name="van den Berg M."/>
            <person name="Mueller U."/>
            <person name="Heijne W."/>
            <person name="Wu L."/>
            <person name="Alam M.T."/>
            <person name="Ronning C.M."/>
            <person name="Nierman W.C."/>
            <person name="Bovenberg R.A.L."/>
            <person name="Breitling R."/>
            <person name="Takano E."/>
        </authorList>
    </citation>
    <scope>NUCLEOTIDE SEQUENCE [LARGE SCALE GENOMIC DNA]</scope>
    <source>
        <strain evidence="3">ATCC 27064 / DSM 738 / JCM 4710 / NBRC 13307 / NCIMB 12785 / NRRL 3585 / VKM Ac-602</strain>
    </source>
</reference>
<feature type="region of interest" description="Disordered" evidence="1">
    <location>
        <begin position="1"/>
        <end position="29"/>
    </location>
</feature>
<accession>B5GQ45</accession>
<dbReference type="Proteomes" id="UP000002357">
    <property type="component" value="Chromosome"/>
</dbReference>
<organism evidence="2 3">
    <name type="scientific">Streptomyces clavuligerus</name>
    <dbReference type="NCBI Taxonomy" id="1901"/>
    <lineage>
        <taxon>Bacteria</taxon>
        <taxon>Bacillati</taxon>
        <taxon>Actinomycetota</taxon>
        <taxon>Actinomycetes</taxon>
        <taxon>Kitasatosporales</taxon>
        <taxon>Streptomycetaceae</taxon>
        <taxon>Streptomyces</taxon>
    </lineage>
</organism>
<evidence type="ECO:0000313" key="3">
    <source>
        <dbReference type="Proteomes" id="UP000002357"/>
    </source>
</evidence>
<feature type="region of interest" description="Disordered" evidence="1">
    <location>
        <begin position="46"/>
        <end position="87"/>
    </location>
</feature>